<dbReference type="GeneID" id="41963244"/>
<organism evidence="2 3">
    <name type="scientific">Pyricularia grisea</name>
    <name type="common">Crabgrass-specific blast fungus</name>
    <name type="synonym">Magnaporthe grisea</name>
    <dbReference type="NCBI Taxonomy" id="148305"/>
    <lineage>
        <taxon>Eukaryota</taxon>
        <taxon>Fungi</taxon>
        <taxon>Dikarya</taxon>
        <taxon>Ascomycota</taxon>
        <taxon>Pezizomycotina</taxon>
        <taxon>Sordariomycetes</taxon>
        <taxon>Sordariomycetidae</taxon>
        <taxon>Magnaporthales</taxon>
        <taxon>Pyriculariaceae</taxon>
        <taxon>Pyricularia</taxon>
    </lineage>
</organism>
<dbReference type="InterPro" id="IPR056599">
    <property type="entry name" value="AAA_lid_fung"/>
</dbReference>
<dbReference type="Pfam" id="PF23232">
    <property type="entry name" value="AAA_lid_13"/>
    <property type="match status" value="1"/>
</dbReference>
<evidence type="ECO:0000259" key="1">
    <source>
        <dbReference type="Pfam" id="PF23232"/>
    </source>
</evidence>
<gene>
    <name evidence="3" type="ORF">PgNI_08338</name>
</gene>
<reference evidence="3" key="2">
    <citation type="submission" date="2019-10" db="EMBL/GenBank/DDBJ databases">
        <authorList>
            <consortium name="NCBI Genome Project"/>
        </authorList>
    </citation>
    <scope>NUCLEOTIDE SEQUENCE</scope>
    <source>
        <strain evidence="3">NI907</strain>
    </source>
</reference>
<dbReference type="PANTHER" id="PTHR46411:SF3">
    <property type="entry name" value="AAA+ ATPASE DOMAIN-CONTAINING PROTEIN"/>
    <property type="match status" value="1"/>
</dbReference>
<feature type="domain" description="AAA+ ATPase lid" evidence="1">
    <location>
        <begin position="28"/>
        <end position="114"/>
    </location>
</feature>
<keyword evidence="2" id="KW-1185">Reference proteome</keyword>
<protein>
    <recommendedName>
        <fullName evidence="1">AAA+ ATPase lid domain-containing protein</fullName>
    </recommendedName>
</protein>
<dbReference type="AlphaFoldDB" id="A0A6P8AUB8"/>
<dbReference type="SUPFAM" id="SSF52540">
    <property type="entry name" value="P-loop containing nucleoside triphosphate hydrolases"/>
    <property type="match status" value="1"/>
</dbReference>
<dbReference type="PANTHER" id="PTHR46411">
    <property type="entry name" value="FAMILY ATPASE, PUTATIVE-RELATED"/>
    <property type="match status" value="1"/>
</dbReference>
<dbReference type="RefSeq" id="XP_030978502.1">
    <property type="nucleotide sequence ID" value="XM_031128335.1"/>
</dbReference>
<accession>A0A6P8AUB8</accession>
<evidence type="ECO:0000313" key="2">
    <source>
        <dbReference type="Proteomes" id="UP000515153"/>
    </source>
</evidence>
<dbReference type="Proteomes" id="UP000515153">
    <property type="component" value="Chromosome V"/>
</dbReference>
<sequence>MFVTTNNIATFDIAIPSRVHVAIKYDSLNEKQMRAIFKGFLDKLEPNAVDGYDEILETWFEETIRKAQFDGRQIRNTVTVALGLARTAREDSPGDGKLTKEHLKMAFSSVAAFQNDFRFQTEFCKDAQKAMVK</sequence>
<reference evidence="2 3" key="1">
    <citation type="journal article" date="2019" name="Mol. Biol. Evol.">
        <title>Blast fungal genomes show frequent chromosomal changes, gene gains and losses, and effector gene turnover.</title>
        <authorList>
            <person name="Gomez Luciano L.B."/>
            <person name="Jason Tsai I."/>
            <person name="Chuma I."/>
            <person name="Tosa Y."/>
            <person name="Chen Y.H."/>
            <person name="Li J.Y."/>
            <person name="Li M.Y."/>
            <person name="Jade Lu M.Y."/>
            <person name="Nakayashiki H."/>
            <person name="Li W.H."/>
        </authorList>
    </citation>
    <scope>NUCLEOTIDE SEQUENCE [LARGE SCALE GENOMIC DNA]</scope>
    <source>
        <strain evidence="2 3">NI907</strain>
    </source>
</reference>
<evidence type="ECO:0000313" key="3">
    <source>
        <dbReference type="RefSeq" id="XP_030978502.1"/>
    </source>
</evidence>
<dbReference type="KEGG" id="pgri:PgNI_08338"/>
<proteinExistence type="predicted"/>
<name>A0A6P8AUB8_PYRGI</name>
<dbReference type="InterPro" id="IPR027417">
    <property type="entry name" value="P-loop_NTPase"/>
</dbReference>
<reference evidence="3" key="3">
    <citation type="submission" date="2025-08" db="UniProtKB">
        <authorList>
            <consortium name="RefSeq"/>
        </authorList>
    </citation>
    <scope>IDENTIFICATION</scope>
    <source>
        <strain evidence="3">NI907</strain>
    </source>
</reference>